<dbReference type="GO" id="GO:0043041">
    <property type="term" value="P:amino acid activation for nonribosomal peptide biosynthetic process"/>
    <property type="evidence" value="ECO:0007669"/>
    <property type="project" value="UniProtKB-ARBA"/>
</dbReference>
<keyword evidence="5" id="KW-0436">Ligase</keyword>
<name>A0A1Z4N1J1_9CYAN</name>
<keyword evidence="4" id="KW-0597">Phosphoprotein</keyword>
<reference evidence="8 9" key="1">
    <citation type="submission" date="2017-06" db="EMBL/GenBank/DDBJ databases">
        <title>Genome sequencing of cyanobaciteial culture collection at National Institute for Environmental Studies (NIES).</title>
        <authorList>
            <person name="Hirose Y."/>
            <person name="Shimura Y."/>
            <person name="Fujisawa T."/>
            <person name="Nakamura Y."/>
            <person name="Kawachi M."/>
        </authorList>
    </citation>
    <scope>NUCLEOTIDE SEQUENCE [LARGE SCALE GENOMIC DNA]</scope>
    <source>
        <strain evidence="8 9">NIES-37</strain>
    </source>
</reference>
<keyword evidence="6" id="KW-0045">Antibiotic biosynthesis</keyword>
<dbReference type="FunFam" id="3.40.50.980:FF:000001">
    <property type="entry name" value="Non-ribosomal peptide synthetase"/>
    <property type="match status" value="1"/>
</dbReference>
<dbReference type="InterPro" id="IPR020845">
    <property type="entry name" value="AMP-binding_CS"/>
</dbReference>
<dbReference type="Proteomes" id="UP000218785">
    <property type="component" value="Chromosome"/>
</dbReference>
<dbReference type="InterPro" id="IPR006162">
    <property type="entry name" value="Ppantetheine_attach_site"/>
</dbReference>
<dbReference type="SUPFAM" id="SSF47336">
    <property type="entry name" value="ACP-like"/>
    <property type="match status" value="1"/>
</dbReference>
<comment type="similarity">
    <text evidence="2">Belongs to the ATP-dependent AMP-binding enzyme family.</text>
</comment>
<dbReference type="InterPro" id="IPR023213">
    <property type="entry name" value="CAT-like_dom_sf"/>
</dbReference>
<evidence type="ECO:0000313" key="9">
    <source>
        <dbReference type="Proteomes" id="UP000218785"/>
    </source>
</evidence>
<evidence type="ECO:0000313" key="8">
    <source>
        <dbReference type="EMBL" id="BAY99585.1"/>
    </source>
</evidence>
<dbReference type="PROSITE" id="PS00012">
    <property type="entry name" value="PHOSPHOPANTETHEINE"/>
    <property type="match status" value="1"/>
</dbReference>
<evidence type="ECO:0000259" key="7">
    <source>
        <dbReference type="PROSITE" id="PS50075"/>
    </source>
</evidence>
<dbReference type="InterPro" id="IPR001242">
    <property type="entry name" value="Condensation_dom"/>
</dbReference>
<dbReference type="SUPFAM" id="SSF52777">
    <property type="entry name" value="CoA-dependent acyltransferases"/>
    <property type="match status" value="4"/>
</dbReference>
<dbReference type="Gene3D" id="3.30.559.30">
    <property type="entry name" value="Nonribosomal peptide synthetase, condensation domain"/>
    <property type="match status" value="2"/>
</dbReference>
<comment type="cofactor">
    <cofactor evidence="1">
        <name>pantetheine 4'-phosphate</name>
        <dbReference type="ChEBI" id="CHEBI:47942"/>
    </cofactor>
</comment>
<dbReference type="FunFam" id="3.30.559.30:FF:000001">
    <property type="entry name" value="Non-ribosomal peptide synthetase"/>
    <property type="match status" value="1"/>
</dbReference>
<proteinExistence type="inferred from homology"/>
<dbReference type="CDD" id="cd19531">
    <property type="entry name" value="LCL_NRPS-like"/>
    <property type="match status" value="1"/>
</dbReference>
<dbReference type="CDD" id="cd05930">
    <property type="entry name" value="A_NRPS"/>
    <property type="match status" value="1"/>
</dbReference>
<accession>A0A1Z4N1J1</accession>
<evidence type="ECO:0000256" key="5">
    <source>
        <dbReference type="ARBA" id="ARBA00022598"/>
    </source>
</evidence>
<dbReference type="PROSITE" id="PS50075">
    <property type="entry name" value="CARRIER"/>
    <property type="match status" value="1"/>
</dbReference>
<dbReference type="InterPro" id="IPR045851">
    <property type="entry name" value="AMP-bd_C_sf"/>
</dbReference>
<dbReference type="NCBIfam" id="TIGR01720">
    <property type="entry name" value="NRPS-para261"/>
    <property type="match status" value="1"/>
</dbReference>
<dbReference type="Pfam" id="PF00501">
    <property type="entry name" value="AMP-binding"/>
    <property type="match status" value="1"/>
</dbReference>
<keyword evidence="9" id="KW-1185">Reference proteome</keyword>
<dbReference type="EMBL" id="AP018248">
    <property type="protein sequence ID" value="BAY99585.1"/>
    <property type="molecule type" value="Genomic_DNA"/>
</dbReference>
<dbReference type="FunFam" id="2.30.38.10:FF:000001">
    <property type="entry name" value="Non-ribosomal peptide synthetase PvdI"/>
    <property type="match status" value="1"/>
</dbReference>
<dbReference type="FunFam" id="3.30.300.30:FF:000010">
    <property type="entry name" value="Enterobactin synthetase component F"/>
    <property type="match status" value="1"/>
</dbReference>
<dbReference type="Pfam" id="PF00550">
    <property type="entry name" value="PP-binding"/>
    <property type="match status" value="1"/>
</dbReference>
<dbReference type="FunFam" id="3.30.559.10:FF:000012">
    <property type="entry name" value="Non-ribosomal peptide synthetase"/>
    <property type="match status" value="1"/>
</dbReference>
<dbReference type="FunFam" id="3.40.50.12780:FF:000012">
    <property type="entry name" value="Non-ribosomal peptide synthetase"/>
    <property type="match status" value="1"/>
</dbReference>
<dbReference type="GO" id="GO:0016874">
    <property type="term" value="F:ligase activity"/>
    <property type="evidence" value="ECO:0007669"/>
    <property type="project" value="UniProtKB-KW"/>
</dbReference>
<keyword evidence="3" id="KW-0596">Phosphopantetheine</keyword>
<dbReference type="GO" id="GO:0044550">
    <property type="term" value="P:secondary metabolite biosynthetic process"/>
    <property type="evidence" value="ECO:0007669"/>
    <property type="project" value="UniProtKB-ARBA"/>
</dbReference>
<protein>
    <submittedName>
        <fullName evidence="8">Amino acid adenylation domain protein</fullName>
    </submittedName>
</protein>
<dbReference type="FunFam" id="1.10.1200.10:FF:000005">
    <property type="entry name" value="Nonribosomal peptide synthetase 1"/>
    <property type="match status" value="1"/>
</dbReference>
<dbReference type="InterPro" id="IPR036736">
    <property type="entry name" value="ACP-like_sf"/>
</dbReference>
<dbReference type="FunFam" id="3.40.50.980:FF:000002">
    <property type="entry name" value="Enterobactin synthetase component F"/>
    <property type="match status" value="1"/>
</dbReference>
<evidence type="ECO:0000256" key="1">
    <source>
        <dbReference type="ARBA" id="ARBA00001957"/>
    </source>
</evidence>
<dbReference type="Pfam" id="PF00668">
    <property type="entry name" value="Condensation"/>
    <property type="match status" value="2"/>
</dbReference>
<dbReference type="Gene3D" id="3.30.559.10">
    <property type="entry name" value="Chloramphenicol acetyltransferase-like domain"/>
    <property type="match status" value="2"/>
</dbReference>
<dbReference type="GO" id="GO:0008610">
    <property type="term" value="P:lipid biosynthetic process"/>
    <property type="evidence" value="ECO:0007669"/>
    <property type="project" value="UniProtKB-ARBA"/>
</dbReference>
<dbReference type="InterPro" id="IPR010060">
    <property type="entry name" value="NRPS_synth"/>
</dbReference>
<dbReference type="Gene3D" id="3.30.300.30">
    <property type="match status" value="1"/>
</dbReference>
<dbReference type="InterPro" id="IPR009081">
    <property type="entry name" value="PP-bd_ACP"/>
</dbReference>
<dbReference type="Gene3D" id="3.40.50.980">
    <property type="match status" value="2"/>
</dbReference>
<dbReference type="Gene3D" id="2.30.38.10">
    <property type="entry name" value="Luciferase, Domain 3"/>
    <property type="match status" value="1"/>
</dbReference>
<evidence type="ECO:0000256" key="2">
    <source>
        <dbReference type="ARBA" id="ARBA00006432"/>
    </source>
</evidence>
<dbReference type="Pfam" id="PF13193">
    <property type="entry name" value="AMP-binding_C"/>
    <property type="match status" value="1"/>
</dbReference>
<dbReference type="PANTHER" id="PTHR45398">
    <property type="match status" value="1"/>
</dbReference>
<dbReference type="GO" id="GO:0017000">
    <property type="term" value="P:antibiotic biosynthetic process"/>
    <property type="evidence" value="ECO:0007669"/>
    <property type="project" value="UniProtKB-KW"/>
</dbReference>
<gene>
    <name evidence="8" type="ORF">NIES37_35680</name>
</gene>
<feature type="domain" description="Carrier" evidence="7">
    <location>
        <begin position="1001"/>
        <end position="1075"/>
    </location>
</feature>
<sequence>MDAQKLELLAYLLEEEGITSPEMPTISVRESSEKLPLSFAQQRLWFLNQLEPDSPFYNISAALRLNGVLNIAALEQSFNAIIQRHEILRTTFNVLDGEAIQIIHPQQKLTIKLIDLTALPAEMRENEAQKLANQEAAQPFDLTTGPLVRSTLLRLSEAEHILLFTMHHIVSDGWSTDILVREVAILYESYFSGKPSVLPELPIQYANYAVWQRQWLQGEVLTTHLEYWKQQLGDNLPVLELPTDRSRPHVQSYRGAVQSFQLPQDVTVDLKNLSQQEGCTLFMTLLAAFKVLLYRYTGNGDIVVGSPIANRDRSEIEGLIGFFVNTLVLRTNLSDNPTFRELLGRVREVTLGAYDHQDLPFDLLVEELKPQRDLSHTPLFQVMFVLQNAPMSAVELSGLTLQTLPSETSTAKFDLTLLMEETESGIRGGLEYNTDLFDAATITRMGEHLQTLLAGIVANPDQQIAQLPLLTANEQHQLLAWNHTQAEYSFNKCIHELFEKQVEKTPDAVAVIFADQQLTYRQLNSKANQLANYLQNLGVGSDSLVGICVERSLEMVVGLLGVLKAGGAYVPLDPAYPVERLAFMLADADVSVLLTQKHLQDILPQTEAQIVCLNQDWNIIAQHSSETPNSQVQPQNLAYVIYTSGSTGQPKGVMIPHRAICNHMLWMQSEFPLTASDRVLQKTPFSFDASVWEFYAPLLAGGCLILAQPGGHQDNAYLLDLITQQQVSIVQFVPSQLRSLLAEPKIYNCHSLRRVFCGGEILASDLQESFFSILPSIELCNLYGPTEATIDTTYWRCQPGYEQNVVPIGKAIANTQVYILDSYLQPVPIGVPGEIYITGAGLARGYLNRPDLTDEKFIPNPFLPGTKLYKTGDLACYLPDGNIEFIERIDGQVKLRGFRIELGEIESQLTKHLQVKQAVVLVWEDVPGEKRLVAYIIPSQEQSPTVSELRSFLKQTLPDYMVPSIFITLNTLSFLPNGKVDRKALPAPDTARPDLQALFATPRTPVEETLVQIWSEVLRLENVGINDNFFELGGDSILSLQMIAKANQAGLQLTPKQIFEYQTIADLALVAVPKTNIINEQGIITGSLALTPIQHWFFEQELLDSHHWNQAVMLAVDSSCDPILLEQVIQQLLIHHDALRLQFVQTTSGLQSSINAPEKITPFTIVDLSNLSEPEQRQTLEMKANALQASLNLSQGKLVQVALFKLGENQPYRLLIIIHHLAVDGVSWRILLEDLQTAYQQLLQSQEIKLPAKTTSIKSWAEKLQEYTNLADVKSEINYWLSQHYQNISPLPVDFTNGENTVASACTVSVSLSPAETTSLLYEVPIAYQTQINDILLTALVQTFQKWTGNSSLLVNLEGHGREDILENVDLSRTVGWFTTIFPVLLDITAAFDPGEALKTIKEQLRSIPQKGINYGVLRYLSEQSIAEKLQALPQPEVTFNYLGQFDQVISETSIFQPATESTGATQSSRGKRNCLLEVNGLIVGGQLRLDWTYSKALHELATVEKLAQGYIEALRSLIVHCQSPNAGGFTPSDFPQMQFSQQELDELMAEIEL</sequence>
<evidence type="ECO:0000256" key="4">
    <source>
        <dbReference type="ARBA" id="ARBA00022553"/>
    </source>
</evidence>
<organism evidence="8 9">
    <name type="scientific">Tolypothrix tenuis PCC 7101</name>
    <dbReference type="NCBI Taxonomy" id="231146"/>
    <lineage>
        <taxon>Bacteria</taxon>
        <taxon>Bacillati</taxon>
        <taxon>Cyanobacteriota</taxon>
        <taxon>Cyanophyceae</taxon>
        <taxon>Nostocales</taxon>
        <taxon>Tolypothrichaceae</taxon>
        <taxon>Tolypothrix</taxon>
    </lineage>
</organism>
<dbReference type="SUPFAM" id="SSF56801">
    <property type="entry name" value="Acetyl-CoA synthetase-like"/>
    <property type="match status" value="1"/>
</dbReference>
<evidence type="ECO:0000256" key="6">
    <source>
        <dbReference type="ARBA" id="ARBA00023194"/>
    </source>
</evidence>
<dbReference type="KEGG" id="ttq:NIES37_35680"/>
<dbReference type="Gene3D" id="1.10.1200.10">
    <property type="entry name" value="ACP-like"/>
    <property type="match status" value="1"/>
</dbReference>
<dbReference type="InterPro" id="IPR000873">
    <property type="entry name" value="AMP-dep_synth/lig_dom"/>
</dbReference>
<dbReference type="NCBIfam" id="TIGR01733">
    <property type="entry name" value="AA-adenyl-dom"/>
    <property type="match status" value="1"/>
</dbReference>
<dbReference type="PANTHER" id="PTHR45398:SF1">
    <property type="entry name" value="ENZYME, PUTATIVE (JCVI)-RELATED"/>
    <property type="match status" value="1"/>
</dbReference>
<dbReference type="PROSITE" id="PS00455">
    <property type="entry name" value="AMP_BINDING"/>
    <property type="match status" value="1"/>
</dbReference>
<dbReference type="InterPro" id="IPR025110">
    <property type="entry name" value="AMP-bd_C"/>
</dbReference>
<dbReference type="CDD" id="cd19534">
    <property type="entry name" value="E_NRPS"/>
    <property type="match status" value="1"/>
</dbReference>
<evidence type="ECO:0000256" key="3">
    <source>
        <dbReference type="ARBA" id="ARBA00022450"/>
    </source>
</evidence>
<dbReference type="InterPro" id="IPR010071">
    <property type="entry name" value="AA_adenyl_dom"/>
</dbReference>